<evidence type="ECO:0000256" key="1">
    <source>
        <dbReference type="SAM" id="Coils"/>
    </source>
</evidence>
<name>A0A4S2L6G5_9HYME</name>
<keyword evidence="1" id="KW-0175">Coiled coil</keyword>
<dbReference type="PANTHER" id="PTHR47080:SF1">
    <property type="entry name" value="CHROMOSOME 16 OPEN READING FRAME 96"/>
    <property type="match status" value="1"/>
</dbReference>
<dbReference type="Pfam" id="PF16043">
    <property type="entry name" value="DUF4795"/>
    <property type="match status" value="1"/>
</dbReference>
<sequence length="803" mass="90263">MAARTAQMPEAPTANNSIDVVSLQISLPQMLDLALGAPEVGAVNFNILHSFLHILLHQINLQATKVEFRGENADRIKLLQRMVTSLKPSPARASPQLHEYDITDATGEVQRIRRDDGADADVLTDDIQPPAEEILKVTNDVRPQIDLEKVPEAPTVVTVVNGSPPTALAFEELKQSVKQLQQRYQALEDLSTSPEVVESLKDKITDPAADVWQFININKRLEANEQGIDKLTALVQDVIKGDTVIADTSLINARLDELEDKVSKMEQWLINLQTITDMLTEGIPVPTTGIDVEAVEAVEEKEEIEAAAKIITTNDVIVPHREKEENEVSKVAVDKIRKTAPEKLAPLVAPLNGAVIAKIRQDVTTLKTDVARIQQDLQDLNKRVAQREIPTTTVDVPLVEKKPVVREPIKEEEKIVEVSDVVNLEQCLEAIKSVETTHDKALIDVTQRVVVLETEVGNLLEKVDSMQEVEKTDEVSINKLVAKVQEIETDMEKIGQAMDRLLDDKEKQETHISTLLEQIELLKTVKANKEDLEDALADKADAQTVNRKVSHDQFDAACDDLARGLEEAIDKLTKQESIWQQALDEVQNEIAAKMDKVEMMPLKDFVNNKLKSLQEKLKIMIEARREIEAAGTKKLLRDVQCISCDKDVVMKTDELGRFRAEPLPCTTSMKPYLTYELDKVRKQQRRLPHSRNMIQFEAVMQEETKKMKTKEEMLARTPRDHLCNRYCGGSHTITTPQQRVMRTGHFLTQWGPEAIQLTDGVVRGKDGKMYRSRRMPGKDVCGLDCWESQISEETGPSVNIKMI</sequence>
<dbReference type="InterPro" id="IPR032013">
    <property type="entry name" value="DUF4795"/>
</dbReference>
<evidence type="ECO:0000313" key="3">
    <source>
        <dbReference type="EMBL" id="TGZ56188.1"/>
    </source>
</evidence>
<protein>
    <submittedName>
        <fullName evidence="3">Glutamine-rich protein 2</fullName>
    </submittedName>
</protein>
<feature type="coiled-coil region" evidence="1">
    <location>
        <begin position="356"/>
        <end position="383"/>
    </location>
</feature>
<gene>
    <name evidence="3" type="ORF">DBV15_01642</name>
</gene>
<dbReference type="STRING" id="300112.A0A4S2L6G5"/>
<dbReference type="PANTHER" id="PTHR47080">
    <property type="entry name" value="CHROMOSOME 16 OPEN READING FRAME 96"/>
    <property type="match status" value="1"/>
</dbReference>
<dbReference type="EMBL" id="QBLH01000372">
    <property type="protein sequence ID" value="TGZ56188.1"/>
    <property type="molecule type" value="Genomic_DNA"/>
</dbReference>
<feature type="coiled-coil region" evidence="1">
    <location>
        <begin position="477"/>
        <end position="542"/>
    </location>
</feature>
<accession>A0A4S2L6G5</accession>
<feature type="coiled-coil region" evidence="1">
    <location>
        <begin position="569"/>
        <end position="630"/>
    </location>
</feature>
<evidence type="ECO:0000259" key="2">
    <source>
        <dbReference type="Pfam" id="PF16043"/>
    </source>
</evidence>
<evidence type="ECO:0000313" key="4">
    <source>
        <dbReference type="Proteomes" id="UP000310200"/>
    </source>
</evidence>
<comment type="caution">
    <text evidence="3">The sequence shown here is derived from an EMBL/GenBank/DDBJ whole genome shotgun (WGS) entry which is preliminary data.</text>
</comment>
<reference evidence="3 4" key="1">
    <citation type="journal article" date="2019" name="Philos. Trans. R. Soc. Lond., B, Biol. Sci.">
        <title>Ant behaviour and brain gene expression of defending hosts depend on the ecological success of the intruding social parasite.</title>
        <authorList>
            <person name="Kaur R."/>
            <person name="Stoldt M."/>
            <person name="Jongepier E."/>
            <person name="Feldmeyer B."/>
            <person name="Menzel F."/>
            <person name="Bornberg-Bauer E."/>
            <person name="Foitzik S."/>
        </authorList>
    </citation>
    <scope>NUCLEOTIDE SEQUENCE [LARGE SCALE GENOMIC DNA]</scope>
    <source>
        <tissue evidence="3">Whole body</tissue>
    </source>
</reference>
<dbReference type="AlphaFoldDB" id="A0A4S2L6G5"/>
<organism evidence="3 4">
    <name type="scientific">Temnothorax longispinosus</name>
    <dbReference type="NCBI Taxonomy" id="300112"/>
    <lineage>
        <taxon>Eukaryota</taxon>
        <taxon>Metazoa</taxon>
        <taxon>Ecdysozoa</taxon>
        <taxon>Arthropoda</taxon>
        <taxon>Hexapoda</taxon>
        <taxon>Insecta</taxon>
        <taxon>Pterygota</taxon>
        <taxon>Neoptera</taxon>
        <taxon>Endopterygota</taxon>
        <taxon>Hymenoptera</taxon>
        <taxon>Apocrita</taxon>
        <taxon>Aculeata</taxon>
        <taxon>Formicoidea</taxon>
        <taxon>Formicidae</taxon>
        <taxon>Myrmicinae</taxon>
        <taxon>Temnothorax</taxon>
    </lineage>
</organism>
<keyword evidence="4" id="KW-1185">Reference proteome</keyword>
<dbReference type="Proteomes" id="UP000310200">
    <property type="component" value="Unassembled WGS sequence"/>
</dbReference>
<proteinExistence type="predicted"/>
<feature type="domain" description="DUF4795" evidence="2">
    <location>
        <begin position="471"/>
        <end position="672"/>
    </location>
</feature>